<evidence type="ECO:0000313" key="2">
    <source>
        <dbReference type="EMBL" id="CRK96602.1"/>
    </source>
</evidence>
<name>A0A1J1IA43_9DIPT</name>
<keyword evidence="1" id="KW-1133">Transmembrane helix</keyword>
<protein>
    <submittedName>
        <fullName evidence="2">CLUMA_CG009949, isoform A</fullName>
    </submittedName>
</protein>
<keyword evidence="1" id="KW-0812">Transmembrane</keyword>
<dbReference type="PANTHER" id="PTHR36694:SF10">
    <property type="entry name" value="MARVEL DOMAIN-CONTAINING PROTEIN"/>
    <property type="match status" value="1"/>
</dbReference>
<accession>A0A1J1IA43</accession>
<evidence type="ECO:0000256" key="1">
    <source>
        <dbReference type="SAM" id="Phobius"/>
    </source>
</evidence>
<dbReference type="AlphaFoldDB" id="A0A1J1IA43"/>
<feature type="transmembrane region" description="Helical" evidence="1">
    <location>
        <begin position="106"/>
        <end position="127"/>
    </location>
</feature>
<gene>
    <name evidence="2" type="ORF">CLUMA_CG009949</name>
</gene>
<keyword evidence="3" id="KW-1185">Reference proteome</keyword>
<dbReference type="Proteomes" id="UP000183832">
    <property type="component" value="Unassembled WGS sequence"/>
</dbReference>
<organism evidence="2 3">
    <name type="scientific">Clunio marinus</name>
    <dbReference type="NCBI Taxonomy" id="568069"/>
    <lineage>
        <taxon>Eukaryota</taxon>
        <taxon>Metazoa</taxon>
        <taxon>Ecdysozoa</taxon>
        <taxon>Arthropoda</taxon>
        <taxon>Hexapoda</taxon>
        <taxon>Insecta</taxon>
        <taxon>Pterygota</taxon>
        <taxon>Neoptera</taxon>
        <taxon>Endopterygota</taxon>
        <taxon>Diptera</taxon>
        <taxon>Nematocera</taxon>
        <taxon>Chironomoidea</taxon>
        <taxon>Chironomidae</taxon>
        <taxon>Clunio</taxon>
    </lineage>
</organism>
<proteinExistence type="predicted"/>
<reference evidence="2 3" key="1">
    <citation type="submission" date="2015-04" db="EMBL/GenBank/DDBJ databases">
        <authorList>
            <person name="Syromyatnikov M.Y."/>
            <person name="Popov V.N."/>
        </authorList>
    </citation>
    <scope>NUCLEOTIDE SEQUENCE [LARGE SCALE GENOMIC DNA]</scope>
</reference>
<keyword evidence="1" id="KW-0472">Membrane</keyword>
<dbReference type="OrthoDB" id="8173727at2759"/>
<evidence type="ECO:0000313" key="3">
    <source>
        <dbReference type="Proteomes" id="UP000183832"/>
    </source>
</evidence>
<dbReference type="EMBL" id="CVRI01000044">
    <property type="protein sequence ID" value="CRK96602.1"/>
    <property type="molecule type" value="Genomic_DNA"/>
</dbReference>
<feature type="transmembrane region" description="Helical" evidence="1">
    <location>
        <begin position="76"/>
        <end position="100"/>
    </location>
</feature>
<dbReference type="PANTHER" id="PTHR36694">
    <property type="entry name" value="PASIFLORA 1, ISOFORM A-RELATED"/>
    <property type="match status" value="1"/>
</dbReference>
<feature type="transmembrane region" description="Helical" evidence="1">
    <location>
        <begin position="33"/>
        <end position="55"/>
    </location>
</feature>
<sequence length="166" mass="19156">MVYSANLYKMKSTVSYYGMLEKPRCCRILNTKYLALLSGIYTLNISILVVLMFGWQINANFKRYQDLGDVYYGIQIAQIAIIATQFSMVILSIVLIFGIHNENATLVVPWIIGFLTFMSLETVAMVYSNVLRDHIFKTLAMWSVIRYHHLLRSGVSWKINKNIVEL</sequence>